<reference evidence="2 3" key="1">
    <citation type="submission" date="2020-08" db="EMBL/GenBank/DDBJ databases">
        <title>Genomic Encyclopedia of Type Strains, Phase IV (KMG-IV): sequencing the most valuable type-strain genomes for metagenomic binning, comparative biology and taxonomic classification.</title>
        <authorList>
            <person name="Goeker M."/>
        </authorList>
    </citation>
    <scope>NUCLEOTIDE SEQUENCE [LARGE SCALE GENOMIC DNA]</scope>
    <source>
        <strain evidence="2 3">DSM 25335</strain>
    </source>
</reference>
<evidence type="ECO:0000313" key="3">
    <source>
        <dbReference type="Proteomes" id="UP000566663"/>
    </source>
</evidence>
<protein>
    <recommendedName>
        <fullName evidence="4">Secreted protein</fullName>
    </recommendedName>
</protein>
<dbReference type="RefSeq" id="WP_183255378.1">
    <property type="nucleotide sequence ID" value="NZ_BAAAFF010000001.1"/>
</dbReference>
<evidence type="ECO:0000313" key="2">
    <source>
        <dbReference type="EMBL" id="MBB5292740.1"/>
    </source>
</evidence>
<evidence type="ECO:0008006" key="4">
    <source>
        <dbReference type="Google" id="ProtNLM"/>
    </source>
</evidence>
<accession>A0A7W8MH99</accession>
<comment type="caution">
    <text evidence="2">The sequence shown here is derived from an EMBL/GenBank/DDBJ whole genome shotgun (WGS) entry which is preliminary data.</text>
</comment>
<feature type="chain" id="PRO_5030708757" description="Secreted protein" evidence="1">
    <location>
        <begin position="21"/>
        <end position="142"/>
    </location>
</feature>
<feature type="signal peptide" evidence="1">
    <location>
        <begin position="1"/>
        <end position="20"/>
    </location>
</feature>
<gene>
    <name evidence="2" type="ORF">HNQ67_002264</name>
</gene>
<sequence>MKRLMIIAALLAAACQPLPADDSPTGPAERPADRVVDEVGTTDVPPPVRVPENAAAADCLARGGKMLPQGRMQTLQCVISYSDGGTRCTDGDQCQGSCRIPDAAAAPRAGAAAVGQCQPTSSAFGCYTTVEDGKAQATICVD</sequence>
<proteinExistence type="predicted"/>
<name>A0A7W8MH99_9CAUL</name>
<keyword evidence="1" id="KW-0732">Signal</keyword>
<keyword evidence="3" id="KW-1185">Reference proteome</keyword>
<dbReference type="Proteomes" id="UP000566663">
    <property type="component" value="Unassembled WGS sequence"/>
</dbReference>
<evidence type="ECO:0000256" key="1">
    <source>
        <dbReference type="SAM" id="SignalP"/>
    </source>
</evidence>
<dbReference type="PROSITE" id="PS51257">
    <property type="entry name" value="PROKAR_LIPOPROTEIN"/>
    <property type="match status" value="1"/>
</dbReference>
<organism evidence="2 3">
    <name type="scientific">Brevundimonas basaltis</name>
    <dbReference type="NCBI Taxonomy" id="472166"/>
    <lineage>
        <taxon>Bacteria</taxon>
        <taxon>Pseudomonadati</taxon>
        <taxon>Pseudomonadota</taxon>
        <taxon>Alphaproteobacteria</taxon>
        <taxon>Caulobacterales</taxon>
        <taxon>Caulobacteraceae</taxon>
        <taxon>Brevundimonas</taxon>
    </lineage>
</organism>
<dbReference type="AlphaFoldDB" id="A0A7W8MH99"/>
<dbReference type="EMBL" id="JACHFZ010000004">
    <property type="protein sequence ID" value="MBB5292740.1"/>
    <property type="molecule type" value="Genomic_DNA"/>
</dbReference>